<gene>
    <name evidence="1" type="ORF">Mal52_18040</name>
</gene>
<dbReference type="EMBL" id="CP036276">
    <property type="protein sequence ID" value="QDU43332.1"/>
    <property type="molecule type" value="Genomic_DNA"/>
</dbReference>
<evidence type="ECO:0000313" key="2">
    <source>
        <dbReference type="Proteomes" id="UP000319383"/>
    </source>
</evidence>
<keyword evidence="2" id="KW-1185">Reference proteome</keyword>
<name>A0A517ZLG5_9PLAN</name>
<proteinExistence type="predicted"/>
<accession>A0A517ZLG5</accession>
<dbReference type="Proteomes" id="UP000319383">
    <property type="component" value="Chromosome"/>
</dbReference>
<dbReference type="OrthoDB" id="281280at2"/>
<dbReference type="KEGG" id="sdyn:Mal52_18040"/>
<dbReference type="RefSeq" id="WP_145375451.1">
    <property type="nucleotide sequence ID" value="NZ_CP036270.1"/>
</dbReference>
<organism evidence="1 2">
    <name type="scientific">Symmachiella dynata</name>
    <dbReference type="NCBI Taxonomy" id="2527995"/>
    <lineage>
        <taxon>Bacteria</taxon>
        <taxon>Pseudomonadati</taxon>
        <taxon>Planctomycetota</taxon>
        <taxon>Planctomycetia</taxon>
        <taxon>Planctomycetales</taxon>
        <taxon>Planctomycetaceae</taxon>
        <taxon>Symmachiella</taxon>
    </lineage>
</organism>
<reference evidence="1 2" key="1">
    <citation type="submission" date="2019-02" db="EMBL/GenBank/DDBJ databases">
        <title>Deep-cultivation of Planctomycetes and their phenomic and genomic characterization uncovers novel biology.</title>
        <authorList>
            <person name="Wiegand S."/>
            <person name="Jogler M."/>
            <person name="Boedeker C."/>
            <person name="Pinto D."/>
            <person name="Vollmers J."/>
            <person name="Rivas-Marin E."/>
            <person name="Kohn T."/>
            <person name="Peeters S.H."/>
            <person name="Heuer A."/>
            <person name="Rast P."/>
            <person name="Oberbeckmann S."/>
            <person name="Bunk B."/>
            <person name="Jeske O."/>
            <person name="Meyerdierks A."/>
            <person name="Storesund J.E."/>
            <person name="Kallscheuer N."/>
            <person name="Luecker S."/>
            <person name="Lage O.M."/>
            <person name="Pohl T."/>
            <person name="Merkel B.J."/>
            <person name="Hornburger P."/>
            <person name="Mueller R.-W."/>
            <person name="Bruemmer F."/>
            <person name="Labrenz M."/>
            <person name="Spormann A.M."/>
            <person name="Op den Camp H."/>
            <person name="Overmann J."/>
            <person name="Amann R."/>
            <person name="Jetten M.S.M."/>
            <person name="Mascher T."/>
            <person name="Medema M.H."/>
            <person name="Devos D.P."/>
            <person name="Kaster A.-K."/>
            <person name="Ovreas L."/>
            <person name="Rohde M."/>
            <person name="Galperin M.Y."/>
            <person name="Jogler C."/>
        </authorList>
    </citation>
    <scope>NUCLEOTIDE SEQUENCE [LARGE SCALE GENOMIC DNA]</scope>
    <source>
        <strain evidence="1 2">Mal52</strain>
    </source>
</reference>
<sequence>MDSEPITHFDQDPQRLAVIGECIENYDVGKPGAKWPNNIISRTTVVYGSGVIADRDDPVVHDVDPAEWELCQRIAAEANAAISGADVGMGSESSDPFNEFYITANRGDSVPSLITEEFIREKFRGTLFPPVTITVEPLVEQGVWWSEVMADADGYVGEELESYLAPWRSMMSYFKDSPHLSGASFVRIGDLEALQDLDTKSYPDGTEINGCVLPRLAVGLTNQGSIAGIFGYSVQT</sequence>
<protein>
    <submittedName>
        <fullName evidence="1">Uncharacterized protein</fullName>
    </submittedName>
</protein>
<dbReference type="AlphaFoldDB" id="A0A517ZLG5"/>
<evidence type="ECO:0000313" key="1">
    <source>
        <dbReference type="EMBL" id="QDU43332.1"/>
    </source>
</evidence>